<sequence length="85" mass="10077">MAIKINKHIIFCEEKNESMLINFVDNYMIGLDYISTVIWKELMKNQGELEIIDYLAEKYQEDKKMLSKDIKEFLNSLEQVGVIKN</sequence>
<organism evidence="1 2">
    <name type="scientific">Virgibacillus chiguensis</name>
    <dbReference type="NCBI Taxonomy" id="411959"/>
    <lineage>
        <taxon>Bacteria</taxon>
        <taxon>Bacillati</taxon>
        <taxon>Bacillota</taxon>
        <taxon>Bacilli</taxon>
        <taxon>Bacillales</taxon>
        <taxon>Bacillaceae</taxon>
        <taxon>Virgibacillus</taxon>
    </lineage>
</organism>
<reference evidence="2" key="1">
    <citation type="submission" date="2016-11" db="EMBL/GenBank/DDBJ databases">
        <authorList>
            <person name="Varghese N."/>
            <person name="Submissions S."/>
        </authorList>
    </citation>
    <scope>NUCLEOTIDE SEQUENCE [LARGE SCALE GENOMIC DNA]</scope>
    <source>
        <strain evidence="2">CGMCC 1.6496</strain>
    </source>
</reference>
<dbReference type="InterPro" id="IPR041881">
    <property type="entry name" value="PqqD_sf"/>
</dbReference>
<dbReference type="Proteomes" id="UP000184079">
    <property type="component" value="Unassembled WGS sequence"/>
</dbReference>
<gene>
    <name evidence="1" type="ORF">SAMN05421807_107176</name>
</gene>
<dbReference type="Pfam" id="PF05402">
    <property type="entry name" value="PqqD"/>
    <property type="match status" value="1"/>
</dbReference>
<dbReference type="RefSeq" id="WP_073008444.1">
    <property type="nucleotide sequence ID" value="NZ_FQXD01000007.1"/>
</dbReference>
<dbReference type="Gene3D" id="1.10.10.1150">
    <property type="entry name" value="Coenzyme PQQ synthesis protein D (PqqD)"/>
    <property type="match status" value="1"/>
</dbReference>
<protein>
    <submittedName>
        <fullName evidence="1">Coenzyme PQQ synthesis protein D (PqqD)</fullName>
    </submittedName>
</protein>
<dbReference type="AlphaFoldDB" id="A0A1M5TAW6"/>
<evidence type="ECO:0000313" key="1">
    <source>
        <dbReference type="EMBL" id="SHH47879.1"/>
    </source>
</evidence>
<accession>A0A1M5TAW6</accession>
<name>A0A1M5TAW6_9BACI</name>
<keyword evidence="2" id="KW-1185">Reference proteome</keyword>
<proteinExistence type="predicted"/>
<evidence type="ECO:0000313" key="2">
    <source>
        <dbReference type="Proteomes" id="UP000184079"/>
    </source>
</evidence>
<dbReference type="EMBL" id="FQXD01000007">
    <property type="protein sequence ID" value="SHH47879.1"/>
    <property type="molecule type" value="Genomic_DNA"/>
</dbReference>
<dbReference type="InterPro" id="IPR008792">
    <property type="entry name" value="PQQD"/>
</dbReference>